<name>A0A8H4P4Z5_9HYPO</name>
<dbReference type="OrthoDB" id="5153095at2759"/>
<protein>
    <submittedName>
        <fullName evidence="2">Uncharacterized protein</fullName>
    </submittedName>
</protein>
<evidence type="ECO:0000313" key="2">
    <source>
        <dbReference type="EMBL" id="KAF4462659.1"/>
    </source>
</evidence>
<evidence type="ECO:0000256" key="1">
    <source>
        <dbReference type="SAM" id="MobiDB-lite"/>
    </source>
</evidence>
<keyword evidence="3" id="KW-1185">Reference proteome</keyword>
<feature type="region of interest" description="Disordered" evidence="1">
    <location>
        <begin position="212"/>
        <end position="284"/>
    </location>
</feature>
<proteinExistence type="predicted"/>
<evidence type="ECO:0000313" key="3">
    <source>
        <dbReference type="Proteomes" id="UP000554235"/>
    </source>
</evidence>
<dbReference type="Proteomes" id="UP000554235">
    <property type="component" value="Unassembled WGS sequence"/>
</dbReference>
<dbReference type="EMBL" id="JAADYS010001497">
    <property type="protein sequence ID" value="KAF4462659.1"/>
    <property type="molecule type" value="Genomic_DNA"/>
</dbReference>
<organism evidence="2 3">
    <name type="scientific">Fusarium albosuccineum</name>
    <dbReference type="NCBI Taxonomy" id="1237068"/>
    <lineage>
        <taxon>Eukaryota</taxon>
        <taxon>Fungi</taxon>
        <taxon>Dikarya</taxon>
        <taxon>Ascomycota</taxon>
        <taxon>Pezizomycotina</taxon>
        <taxon>Sordariomycetes</taxon>
        <taxon>Hypocreomycetidae</taxon>
        <taxon>Hypocreales</taxon>
        <taxon>Nectriaceae</taxon>
        <taxon>Fusarium</taxon>
        <taxon>Fusarium decemcellulare species complex</taxon>
    </lineage>
</organism>
<gene>
    <name evidence="2" type="ORF">FALBO_10519</name>
</gene>
<dbReference type="AlphaFoldDB" id="A0A8H4P4Z5"/>
<comment type="caution">
    <text evidence="2">The sequence shown here is derived from an EMBL/GenBank/DDBJ whole genome shotgun (WGS) entry which is preliminary data.</text>
</comment>
<accession>A0A8H4P4Z5</accession>
<reference evidence="2 3" key="1">
    <citation type="submission" date="2020-01" db="EMBL/GenBank/DDBJ databases">
        <title>Identification and distribution of gene clusters putatively required for synthesis of sphingolipid metabolism inhibitors in phylogenetically diverse species of the filamentous fungus Fusarium.</title>
        <authorList>
            <person name="Kim H.-S."/>
            <person name="Busman M."/>
            <person name="Brown D.W."/>
            <person name="Divon H."/>
            <person name="Uhlig S."/>
            <person name="Proctor R.H."/>
        </authorList>
    </citation>
    <scope>NUCLEOTIDE SEQUENCE [LARGE SCALE GENOMIC DNA]</scope>
    <source>
        <strain evidence="2 3">NRRL 20459</strain>
    </source>
</reference>
<sequence length="371" mass="42112">MSIIQSPRLDRLWQEAQIYPEWATTRLWEYIFNHVIFKDDKWIVSSQQPPTHQDGDLRRVDLVVERMDNNAVTVSTLLFMEAKRASASVTDLEEVEYQAFTAACAYSIESSKNYIWAMTVFGGKARLWIFNIESTYLIPFVPQGIELAERSEYLEIATDGQPILEGLDYIKRHPTPPQHLLQQEPSPRPANTRLPPGWHDTEVTQLDTHYNRGNAPSLDQPTASGMGAWEHSDSSAPPNIQPAGFSGPESGTSGWVPNEELPASFDAPQSSTSGWVPNEEPPGALDQVDPGEFSYGVSSQAPKDKKKEVEVKVTRDRSLIPPFHVHYNFLNRKKEEVETKGDDWIRATREGRSVWVYKHGKKTTYWTKKLD</sequence>